<organism evidence="1 2">
    <name type="scientific">Sporolactobacillus nakayamae</name>
    <dbReference type="NCBI Taxonomy" id="269670"/>
    <lineage>
        <taxon>Bacteria</taxon>
        <taxon>Bacillati</taxon>
        <taxon>Bacillota</taxon>
        <taxon>Bacilli</taxon>
        <taxon>Bacillales</taxon>
        <taxon>Sporolactobacillaceae</taxon>
        <taxon>Sporolactobacillus</taxon>
    </lineage>
</organism>
<dbReference type="EMBL" id="FOOY01000009">
    <property type="protein sequence ID" value="SFG37101.1"/>
    <property type="molecule type" value="Genomic_DNA"/>
</dbReference>
<proteinExistence type="predicted"/>
<dbReference type="RefSeq" id="WP_093671586.1">
    <property type="nucleotide sequence ID" value="NZ_FOOY01000009.1"/>
</dbReference>
<sequence length="378" mass="41944">MGSKLISKPKCRLKDECIRVPKVYDWVTDKIGTKVKLQFSKAQLEDIECALADPCRRPLRVVVKTPKTPPLFPLGDSEVKKGQHKDFFCEQVGEKQSVEGILCGKKVYAQLVNILFTANVTVYVVDRAGEEVAKLKTDVSAIEPFALCYPDGTDLLCRVTKISARVLDNTVILNGPFPSFIKLKVYFCADVQVEAEVKLSVQAKFCKSRGNDIQVIDPDWNDPCPEIEFPKECDNIFPRKHHSVSANGASSGHVTDESEYDGRAAIKVAIDSDDPDESNLTFKYKDLGDDKRDRDFTFEADQFDPSSIDTFEKNGYSILKVSGVGHADDKEVGFELDLAEGDGQDRFSLKLINKKSGKVTFATGLVEVDEGNIKIDLG</sequence>
<evidence type="ECO:0000313" key="1">
    <source>
        <dbReference type="EMBL" id="SFG37101.1"/>
    </source>
</evidence>
<accession>A0A1I2RGZ6</accession>
<dbReference type="AlphaFoldDB" id="A0A1I2RGZ6"/>
<protein>
    <submittedName>
        <fullName evidence="1">Uncharacterized protein</fullName>
    </submittedName>
</protein>
<reference evidence="2" key="1">
    <citation type="submission" date="2016-10" db="EMBL/GenBank/DDBJ databases">
        <authorList>
            <person name="Varghese N."/>
            <person name="Submissions S."/>
        </authorList>
    </citation>
    <scope>NUCLEOTIDE SEQUENCE [LARGE SCALE GENOMIC DNA]</scope>
    <source>
        <strain evidence="2">ATCC 700379</strain>
    </source>
</reference>
<gene>
    <name evidence="1" type="ORF">SAMN02982927_01494</name>
</gene>
<dbReference type="OrthoDB" id="2680078at2"/>
<keyword evidence="2" id="KW-1185">Reference proteome</keyword>
<dbReference type="Proteomes" id="UP000198752">
    <property type="component" value="Unassembled WGS sequence"/>
</dbReference>
<dbReference type="STRING" id="269670.SAMN02982927_01494"/>
<evidence type="ECO:0000313" key="2">
    <source>
        <dbReference type="Proteomes" id="UP000198752"/>
    </source>
</evidence>
<name>A0A1I2RGZ6_9BACL</name>